<evidence type="ECO:0000256" key="5">
    <source>
        <dbReference type="PIRNR" id="PIRNR005536"/>
    </source>
</evidence>
<dbReference type="OrthoDB" id="9758822at2"/>
<feature type="active site" description="Proton donor" evidence="6">
    <location>
        <position position="530"/>
    </location>
</feature>
<dbReference type="PRINTS" id="PR00743">
    <property type="entry name" value="GLHYDRLASE36"/>
</dbReference>
<accession>A0A510V7D7</accession>
<dbReference type="Gene3D" id="3.20.20.70">
    <property type="entry name" value="Aldolase class I"/>
    <property type="match status" value="1"/>
</dbReference>
<dbReference type="RefSeq" id="WP_146929383.1">
    <property type="nucleotide sequence ID" value="NZ_BJUB01000011.1"/>
</dbReference>
<evidence type="ECO:0000259" key="8">
    <source>
        <dbReference type="Pfam" id="PF16875"/>
    </source>
</evidence>
<evidence type="ECO:0000256" key="2">
    <source>
        <dbReference type="ARBA" id="ARBA00012755"/>
    </source>
</evidence>
<evidence type="ECO:0000259" key="7">
    <source>
        <dbReference type="Pfam" id="PF16874"/>
    </source>
</evidence>
<feature type="active site" description="Nucleophile" evidence="6">
    <location>
        <position position="464"/>
    </location>
</feature>
<feature type="domain" description="Glycosyl hydrolase family 36 C-terminal" evidence="7">
    <location>
        <begin position="634"/>
        <end position="722"/>
    </location>
</feature>
<dbReference type="InterPro" id="IPR000111">
    <property type="entry name" value="Glyco_hydro_27/36_CS"/>
</dbReference>
<dbReference type="InterPro" id="IPR013780">
    <property type="entry name" value="Glyco_hydro_b"/>
</dbReference>
<evidence type="ECO:0000256" key="6">
    <source>
        <dbReference type="PIRSR" id="PIRSR005536-1"/>
    </source>
</evidence>
<dbReference type="Proteomes" id="UP000321118">
    <property type="component" value="Unassembled WGS sequence"/>
</dbReference>
<dbReference type="CDD" id="cd14791">
    <property type="entry name" value="GH36"/>
    <property type="match status" value="1"/>
</dbReference>
<dbReference type="EMBL" id="BJUB01000011">
    <property type="protein sequence ID" value="GEK22782.1"/>
    <property type="molecule type" value="Genomic_DNA"/>
</dbReference>
<dbReference type="InterPro" id="IPR031705">
    <property type="entry name" value="Glyco_hydro_36_C"/>
</dbReference>
<keyword evidence="4 5" id="KW-0326">Glycosidase</keyword>
<comment type="similarity">
    <text evidence="5">Belongs to the glycosyl hydrolase.</text>
</comment>
<gene>
    <name evidence="9" type="primary">galA</name>
    <name evidence="9" type="ORF">CXY01_33020</name>
</gene>
<dbReference type="InterPro" id="IPR050985">
    <property type="entry name" value="Alpha-glycosidase_related"/>
</dbReference>
<dbReference type="PANTHER" id="PTHR43053:SF3">
    <property type="entry name" value="ALPHA-GALACTOSIDASE C-RELATED"/>
    <property type="match status" value="1"/>
</dbReference>
<dbReference type="SUPFAM" id="SSF51445">
    <property type="entry name" value="(Trans)glycosidases"/>
    <property type="match status" value="1"/>
</dbReference>
<dbReference type="PIRSF" id="PIRSF005536">
    <property type="entry name" value="Agal"/>
    <property type="match status" value="1"/>
</dbReference>
<dbReference type="GO" id="GO:0016052">
    <property type="term" value="P:carbohydrate catabolic process"/>
    <property type="evidence" value="ECO:0007669"/>
    <property type="project" value="InterPro"/>
</dbReference>
<organism evidence="9 10">
    <name type="scientific">Cellulomonas xylanilytica</name>
    <dbReference type="NCBI Taxonomy" id="233583"/>
    <lineage>
        <taxon>Bacteria</taxon>
        <taxon>Bacillati</taxon>
        <taxon>Actinomycetota</taxon>
        <taxon>Actinomycetes</taxon>
        <taxon>Micrococcales</taxon>
        <taxon>Cellulomonadaceae</taxon>
        <taxon>Cellulomonas</taxon>
    </lineage>
</organism>
<comment type="caution">
    <text evidence="9">The sequence shown here is derived from an EMBL/GenBank/DDBJ whole genome shotgun (WGS) entry which is preliminary data.</text>
</comment>
<dbReference type="GO" id="GO:0004557">
    <property type="term" value="F:alpha-galactosidase activity"/>
    <property type="evidence" value="ECO:0007669"/>
    <property type="project" value="UniProtKB-UniRule"/>
</dbReference>
<dbReference type="FunFam" id="3.20.20.70:FF:000118">
    <property type="entry name" value="Alpha-galactosidase"/>
    <property type="match status" value="1"/>
</dbReference>
<comment type="catalytic activity">
    <reaction evidence="1 5">
        <text>Hydrolysis of terminal, non-reducing alpha-D-galactose residues in alpha-D-galactosides, including galactose oligosaccharides, galactomannans and galactolipids.</text>
        <dbReference type="EC" id="3.2.1.22"/>
    </reaction>
</comment>
<name>A0A510V7D7_9CELL</name>
<evidence type="ECO:0000256" key="3">
    <source>
        <dbReference type="ARBA" id="ARBA00022801"/>
    </source>
</evidence>
<dbReference type="PANTHER" id="PTHR43053">
    <property type="entry name" value="GLYCOSIDASE FAMILY 31"/>
    <property type="match status" value="1"/>
</dbReference>
<dbReference type="InterPro" id="IPR002252">
    <property type="entry name" value="Glyco_hydro_36"/>
</dbReference>
<dbReference type="EC" id="3.2.1.22" evidence="2 5"/>
<evidence type="ECO:0000256" key="1">
    <source>
        <dbReference type="ARBA" id="ARBA00001255"/>
    </source>
</evidence>
<reference evidence="9 10" key="1">
    <citation type="submission" date="2019-07" db="EMBL/GenBank/DDBJ databases">
        <title>Whole genome shotgun sequence of Cellulomonas xylanilytica NBRC 101102.</title>
        <authorList>
            <person name="Hosoyama A."/>
            <person name="Uohara A."/>
            <person name="Ohji S."/>
            <person name="Ichikawa N."/>
        </authorList>
    </citation>
    <scope>NUCLEOTIDE SEQUENCE [LARGE SCALE GENOMIC DNA]</scope>
    <source>
        <strain evidence="9 10">NBRC 101102</strain>
    </source>
</reference>
<proteinExistence type="inferred from homology"/>
<dbReference type="Pfam" id="PF16875">
    <property type="entry name" value="Glyco_hydro_36N"/>
    <property type="match status" value="1"/>
</dbReference>
<sequence>MLSHDEVTTDRTATTPASPAAAGRVLHLHGGGTSVVIDLDVLPHPAIVHWGEELTDSDEQTLRGLAVAARPQRVSGGLDEPARATLVATPAGGWLGTPGLEGHRDGASFSVRLELVDVEAGDDWAQLTLVDREARLTARLELRVGVAGLLHQRITLRNDGDSRYTVQHLHLAFPVPWDATEILDTTGRHLRERSPQRHPFGYGTYLRESRRGRPGADATLLLAAGRPGFGFERGRVHAVHVAWSGNHRLVAERSVSGEAFLAGGELFAPGEVVLAPGGSITSPEVLGSWGDGLSELAHRFHDEWRSRPAHPRRPRPITLNTWEAVYFDHSLERLTALADAAASVGVERFVLDDGWFVGRRDDTAGLGDWYVDATVWPEGLHPLVDHVRERGMEFGLWVEPEMVNPDSDLAREHPDWILRARMTLPPSARQQQVLDLAHSGAYDHVVSRLHELLDEYPIAYLKWDHNRDLLDAGSGPDGVARVREHTLALYRLLDELKAAHPGLEIESCASGGARVDLGILARTDRIWTSDSLDPLERLTNQRYTALVVPPELMGMHLTSPVVHSTGRTVDLDLSGAVALLGHAGIEWDLTATDDATRSRIAAWVELAKRVRPLVATGRTVDVDGTEPGIDVRGIVAGDGSAAVFTLTQTGTTVAYPPGRVRIPGLDPGRQYRIRVVGGSTGAAAQSALAWQEHDVALTGRELDVVGLRPPVQYPQRSTVIELLADDGAPHQAQGGAR</sequence>
<dbReference type="InterPro" id="IPR017853">
    <property type="entry name" value="GH"/>
</dbReference>
<dbReference type="Pfam" id="PF02065">
    <property type="entry name" value="Melibiase"/>
    <property type="match status" value="1"/>
</dbReference>
<dbReference type="InterPro" id="IPR013785">
    <property type="entry name" value="Aldolase_TIM"/>
</dbReference>
<evidence type="ECO:0000313" key="9">
    <source>
        <dbReference type="EMBL" id="GEK22782.1"/>
    </source>
</evidence>
<keyword evidence="3 5" id="KW-0378">Hydrolase</keyword>
<dbReference type="InterPro" id="IPR038417">
    <property type="entry name" value="Alpga-gal_N_sf"/>
</dbReference>
<dbReference type="Pfam" id="PF16874">
    <property type="entry name" value="Glyco_hydro_36C"/>
    <property type="match status" value="1"/>
</dbReference>
<dbReference type="Gene3D" id="2.70.98.60">
    <property type="entry name" value="alpha-galactosidase from lactobacil brevis"/>
    <property type="match status" value="1"/>
</dbReference>
<feature type="domain" description="Glycosyl hydrolase family 36 N-terminal" evidence="8">
    <location>
        <begin position="44"/>
        <end position="274"/>
    </location>
</feature>
<evidence type="ECO:0000256" key="4">
    <source>
        <dbReference type="ARBA" id="ARBA00023295"/>
    </source>
</evidence>
<keyword evidence="10" id="KW-1185">Reference proteome</keyword>
<dbReference type="Gene3D" id="2.60.40.1180">
    <property type="entry name" value="Golgi alpha-mannosidase II"/>
    <property type="match status" value="1"/>
</dbReference>
<dbReference type="AlphaFoldDB" id="A0A510V7D7"/>
<protein>
    <recommendedName>
        <fullName evidence="2 5">Alpha-galactosidase</fullName>
        <ecNumber evidence="2 5">3.2.1.22</ecNumber>
    </recommendedName>
</protein>
<dbReference type="InterPro" id="IPR031704">
    <property type="entry name" value="Glyco_hydro_36_N"/>
</dbReference>
<dbReference type="PROSITE" id="PS00512">
    <property type="entry name" value="ALPHA_GALACTOSIDASE"/>
    <property type="match status" value="1"/>
</dbReference>
<evidence type="ECO:0000313" key="10">
    <source>
        <dbReference type="Proteomes" id="UP000321118"/>
    </source>
</evidence>